<comment type="caution">
    <text evidence="3">The sequence shown here is derived from an EMBL/GenBank/DDBJ whole genome shotgun (WGS) entry which is preliminary data.</text>
</comment>
<feature type="domain" description="KRAB" evidence="2">
    <location>
        <begin position="221"/>
        <end position="299"/>
    </location>
</feature>
<dbReference type="InterPro" id="IPR036051">
    <property type="entry name" value="KRAB_dom_sf"/>
</dbReference>
<evidence type="ECO:0000256" key="1">
    <source>
        <dbReference type="SAM" id="MobiDB-lite"/>
    </source>
</evidence>
<evidence type="ECO:0000313" key="4">
    <source>
        <dbReference type="Proteomes" id="UP000050525"/>
    </source>
</evidence>
<evidence type="ECO:0000313" key="3">
    <source>
        <dbReference type="EMBL" id="KYO25078.1"/>
    </source>
</evidence>
<dbReference type="Gene3D" id="6.10.140.140">
    <property type="match status" value="1"/>
</dbReference>
<accession>A0A151MKL8</accession>
<dbReference type="EMBL" id="AKHW03005972">
    <property type="protein sequence ID" value="KYO25078.1"/>
    <property type="molecule type" value="Genomic_DNA"/>
</dbReference>
<feature type="region of interest" description="Disordered" evidence="1">
    <location>
        <begin position="71"/>
        <end position="172"/>
    </location>
</feature>
<dbReference type="PROSITE" id="PS50805">
    <property type="entry name" value="KRAB"/>
    <property type="match status" value="1"/>
</dbReference>
<dbReference type="GO" id="GO:0006355">
    <property type="term" value="P:regulation of DNA-templated transcription"/>
    <property type="evidence" value="ECO:0007669"/>
    <property type="project" value="InterPro"/>
</dbReference>
<evidence type="ECO:0000259" key="2">
    <source>
        <dbReference type="PROSITE" id="PS50805"/>
    </source>
</evidence>
<dbReference type="SUPFAM" id="SSF109640">
    <property type="entry name" value="KRAB domain (Kruppel-associated box)"/>
    <property type="match status" value="1"/>
</dbReference>
<dbReference type="CDD" id="cd07765">
    <property type="entry name" value="KRAB_A-box"/>
    <property type="match status" value="1"/>
</dbReference>
<sequence length="299" mass="33045">MTMRLLCVGTGPADRTLWAGTACERKAAKAEALTGRLLLGVTVAALDPVAAVALPFAALLQPEVTTSVKVEEVSSDKMQPSGALQEPGDSWLKQPKAHGVDRPLEEAGQRETLAPRDKPPHVPKEEPLPHQESDSPETEEIWELPACGSSSGWCPKQGPSQGAGTQSRAEQPPEDGLVNLQLQRSFPGRLEERNSVTPEPGHVRRWQSKPPKPGESLELREVFEDVAVYFTRKEWELLEDKDKVLYRDQMLRNFQALVSLGKTLVLASPWTYVYSEFYCLLPVFQQSHPHAPLTGLLCQ</sequence>
<organism evidence="3 4">
    <name type="scientific">Alligator mississippiensis</name>
    <name type="common">American alligator</name>
    <dbReference type="NCBI Taxonomy" id="8496"/>
    <lineage>
        <taxon>Eukaryota</taxon>
        <taxon>Metazoa</taxon>
        <taxon>Chordata</taxon>
        <taxon>Craniata</taxon>
        <taxon>Vertebrata</taxon>
        <taxon>Euteleostomi</taxon>
        <taxon>Archelosauria</taxon>
        <taxon>Archosauria</taxon>
        <taxon>Crocodylia</taxon>
        <taxon>Alligatoridae</taxon>
        <taxon>Alligatorinae</taxon>
        <taxon>Alligator</taxon>
    </lineage>
</organism>
<dbReference type="SMART" id="SM00349">
    <property type="entry name" value="KRAB"/>
    <property type="match status" value="1"/>
</dbReference>
<name>A0A151MKL8_ALLMI</name>
<proteinExistence type="predicted"/>
<keyword evidence="4" id="KW-1185">Reference proteome</keyword>
<dbReference type="InterPro" id="IPR001909">
    <property type="entry name" value="KRAB"/>
</dbReference>
<gene>
    <name evidence="3" type="ORF">Y1Q_0014282</name>
</gene>
<dbReference type="InterPro" id="IPR050169">
    <property type="entry name" value="Krueppel_C2H2_ZnF"/>
</dbReference>
<feature type="region of interest" description="Disordered" evidence="1">
    <location>
        <begin position="189"/>
        <end position="214"/>
    </location>
</feature>
<feature type="compositionally biased region" description="Basic and acidic residues" evidence="1">
    <location>
        <begin position="98"/>
        <end position="133"/>
    </location>
</feature>
<dbReference type="PANTHER" id="PTHR23232">
    <property type="entry name" value="KRAB DOMAIN C2H2 ZINC FINGER"/>
    <property type="match status" value="1"/>
</dbReference>
<reference evidence="3 4" key="1">
    <citation type="journal article" date="2012" name="Genome Biol.">
        <title>Sequencing three crocodilian genomes to illuminate the evolution of archosaurs and amniotes.</title>
        <authorList>
            <person name="St John J.A."/>
            <person name="Braun E.L."/>
            <person name="Isberg S.R."/>
            <person name="Miles L.G."/>
            <person name="Chong A.Y."/>
            <person name="Gongora J."/>
            <person name="Dalzell P."/>
            <person name="Moran C."/>
            <person name="Bed'hom B."/>
            <person name="Abzhanov A."/>
            <person name="Burgess S.C."/>
            <person name="Cooksey A.M."/>
            <person name="Castoe T.A."/>
            <person name="Crawford N.G."/>
            <person name="Densmore L.D."/>
            <person name="Drew J.C."/>
            <person name="Edwards S.V."/>
            <person name="Faircloth B.C."/>
            <person name="Fujita M.K."/>
            <person name="Greenwold M.J."/>
            <person name="Hoffmann F.G."/>
            <person name="Howard J.M."/>
            <person name="Iguchi T."/>
            <person name="Janes D.E."/>
            <person name="Khan S.Y."/>
            <person name="Kohno S."/>
            <person name="de Koning A.J."/>
            <person name="Lance S.L."/>
            <person name="McCarthy F.M."/>
            <person name="McCormack J.E."/>
            <person name="Merchant M.E."/>
            <person name="Peterson D.G."/>
            <person name="Pollock D.D."/>
            <person name="Pourmand N."/>
            <person name="Raney B.J."/>
            <person name="Roessler K.A."/>
            <person name="Sanford J.R."/>
            <person name="Sawyer R.H."/>
            <person name="Schmidt C.J."/>
            <person name="Triplett E.W."/>
            <person name="Tuberville T.D."/>
            <person name="Venegas-Anaya M."/>
            <person name="Howard J.T."/>
            <person name="Jarvis E.D."/>
            <person name="Guillette L.J.Jr."/>
            <person name="Glenn T.C."/>
            <person name="Green R.E."/>
            <person name="Ray D.A."/>
        </authorList>
    </citation>
    <scope>NUCLEOTIDE SEQUENCE [LARGE SCALE GENOMIC DNA]</scope>
    <source>
        <strain evidence="3">KSC_2009_1</strain>
    </source>
</reference>
<dbReference type="Pfam" id="PF01352">
    <property type="entry name" value="KRAB"/>
    <property type="match status" value="1"/>
</dbReference>
<dbReference type="Proteomes" id="UP000050525">
    <property type="component" value="Unassembled WGS sequence"/>
</dbReference>
<protein>
    <recommendedName>
        <fullName evidence="2">KRAB domain-containing protein</fullName>
    </recommendedName>
</protein>
<dbReference type="PANTHER" id="PTHR23232:SF133">
    <property type="entry name" value="RIKEN CDNA 1700020N01 GENE"/>
    <property type="match status" value="1"/>
</dbReference>
<dbReference type="AlphaFoldDB" id="A0A151MKL8"/>
<feature type="compositionally biased region" description="Polar residues" evidence="1">
    <location>
        <begin position="148"/>
        <end position="169"/>
    </location>
</feature>